<organism evidence="6 7">
    <name type="scientific">Candidatus Tachikawaea gelatinosa</name>
    <dbReference type="NCBI Taxonomy" id="1410383"/>
    <lineage>
        <taxon>Bacteria</taxon>
        <taxon>Pseudomonadati</taxon>
        <taxon>Pseudomonadota</taxon>
        <taxon>Gammaproteobacteria</taxon>
        <taxon>Enterobacterales</taxon>
        <taxon>Enterobacteriaceae</taxon>
        <taxon>Candidatus Tachikawaea</taxon>
    </lineage>
</organism>
<dbReference type="InterPro" id="IPR036938">
    <property type="entry name" value="PAP2/HPO_sf"/>
</dbReference>
<evidence type="ECO:0000256" key="1">
    <source>
        <dbReference type="ARBA" id="ARBA00012374"/>
    </source>
</evidence>
<dbReference type="SMART" id="SM00014">
    <property type="entry name" value="acidPPc"/>
    <property type="match status" value="1"/>
</dbReference>
<evidence type="ECO:0000259" key="5">
    <source>
        <dbReference type="SMART" id="SM00014"/>
    </source>
</evidence>
<evidence type="ECO:0000313" key="7">
    <source>
        <dbReference type="Proteomes" id="UP000031627"/>
    </source>
</evidence>
<evidence type="ECO:0000256" key="4">
    <source>
        <dbReference type="SAM" id="Phobius"/>
    </source>
</evidence>
<dbReference type="GO" id="GO:0050380">
    <property type="term" value="F:undecaprenyl-diphosphatase activity"/>
    <property type="evidence" value="ECO:0007669"/>
    <property type="project" value="UniProtKB-EC"/>
</dbReference>
<dbReference type="InterPro" id="IPR000326">
    <property type="entry name" value="PAP2/HPO"/>
</dbReference>
<keyword evidence="4" id="KW-0812">Transmembrane</keyword>
<reference evidence="7" key="1">
    <citation type="submission" date="2013-11" db="EMBL/GenBank/DDBJ databases">
        <title>Symbiont-containing voluminous jelly as an extraordinary maternal gift for overwintering insect nymphs.</title>
        <authorList>
            <person name="Kaiwa N."/>
            <person name="Hosokawa T."/>
            <person name="Nikoh N."/>
            <person name="Meng X.Y."/>
            <person name="Tanahashi M."/>
            <person name="Moriyama M."/>
            <person name="Maeda T."/>
            <person name="Yamaguchi K."/>
            <person name="Shigenobu S."/>
            <person name="Ito M."/>
            <person name="Fukatsu T."/>
        </authorList>
    </citation>
    <scope>NUCLEOTIDE SEQUENCE [LARGE SCALE GENOMIC DNA]</scope>
    <source>
        <strain evidence="7">UwTKB</strain>
    </source>
</reference>
<dbReference type="GO" id="GO:0005886">
    <property type="term" value="C:plasma membrane"/>
    <property type="evidence" value="ECO:0007669"/>
    <property type="project" value="TreeGrafter"/>
</dbReference>
<dbReference type="PANTHER" id="PTHR14969">
    <property type="entry name" value="SPHINGOSINE-1-PHOSPHATE PHOSPHOHYDROLASE"/>
    <property type="match status" value="1"/>
</dbReference>
<name>A0A090BWK4_9ENTR</name>
<keyword evidence="4" id="KW-0472">Membrane</keyword>
<evidence type="ECO:0000313" key="6">
    <source>
        <dbReference type="EMBL" id="BAP58761.1"/>
    </source>
</evidence>
<reference evidence="6 7" key="2">
    <citation type="journal article" date="2014" name="Curr. Biol.">
        <title>Symbiont-Supplemented Maternal Investment Underpinning Host's Ecological Adaptation.</title>
        <authorList>
            <person name="Kaiwa N."/>
            <person name="Hosokawa T."/>
            <person name="Nikoh N."/>
            <person name="Tanahashi M."/>
            <person name="Moriyama M."/>
            <person name="Meng X.Y."/>
            <person name="Maeda T."/>
            <person name="Yamaguchi K."/>
            <person name="Shigenobu S."/>
            <person name="Ito M."/>
            <person name="Fukatsu T."/>
        </authorList>
    </citation>
    <scope>NUCLEOTIDE SEQUENCE [LARGE SCALE GENOMIC DNA]</scope>
    <source>
        <strain evidence="6 7">UwTKB</strain>
    </source>
</reference>
<dbReference type="CDD" id="cd01610">
    <property type="entry name" value="PAP2_like"/>
    <property type="match status" value="1"/>
</dbReference>
<sequence>MVIWMAMEVKYKSNYINNIFFLTEITSLKILFFMHLIFSVLIVYFLRFSIKRAILIIVVINLTIFIGQYIKYWIKNTVKEPRPYTFWIKEKQNFIKKNKFLEKKTINIKNKISIFDKKLPYWLKHQSMLKNDFSFPSGHAIFSTIWFLFFIELFSKKKYIKTIIYLFCWTNTIIISRILLGMHWPWDVIVSIIIAFLLVLIAIKLIMFIDNKFLLKED</sequence>
<dbReference type="SUPFAM" id="SSF48317">
    <property type="entry name" value="Acid phosphatase/Vanadium-dependent haloperoxidase"/>
    <property type="match status" value="1"/>
</dbReference>
<gene>
    <name evidence="6" type="primary">pgpB</name>
    <name evidence="6" type="ORF">TGUWTKB_5350</name>
</gene>
<evidence type="ECO:0000256" key="2">
    <source>
        <dbReference type="ARBA" id="ARBA00032707"/>
    </source>
</evidence>
<keyword evidence="7" id="KW-1185">Reference proteome</keyword>
<dbReference type="EMBL" id="AP014521">
    <property type="protein sequence ID" value="BAP58761.1"/>
    <property type="molecule type" value="Genomic_DNA"/>
</dbReference>
<dbReference type="PANTHER" id="PTHR14969:SF54">
    <property type="entry name" value="PHOSPHATIDYLGLYCEROPHOSPHATASE B"/>
    <property type="match status" value="1"/>
</dbReference>
<feature type="transmembrane region" description="Helical" evidence="4">
    <location>
        <begin position="163"/>
        <end position="182"/>
    </location>
</feature>
<dbReference type="Pfam" id="PF01569">
    <property type="entry name" value="PAP2"/>
    <property type="match status" value="1"/>
</dbReference>
<dbReference type="EC" id="3.6.1.27" evidence="1"/>
<feature type="domain" description="Phosphatidic acid phosphatase type 2/haloperoxidase" evidence="5">
    <location>
        <begin position="57"/>
        <end position="203"/>
    </location>
</feature>
<evidence type="ECO:0000256" key="3">
    <source>
        <dbReference type="ARBA" id="ARBA00047594"/>
    </source>
</evidence>
<dbReference type="Gene3D" id="1.20.144.10">
    <property type="entry name" value="Phosphatidic acid phosphatase type 2/haloperoxidase"/>
    <property type="match status" value="1"/>
</dbReference>
<dbReference type="HOGENOM" id="CLU_083863_0_0_6"/>
<dbReference type="STRING" id="1410383.TGUWTKB_5350"/>
<dbReference type="AlphaFoldDB" id="A0A090BWK4"/>
<protein>
    <recommendedName>
        <fullName evidence="1">undecaprenyl-diphosphate phosphatase</fullName>
        <ecNumber evidence="1">3.6.1.27</ecNumber>
    </recommendedName>
    <alternativeName>
        <fullName evidence="2">Undecaprenyl pyrophosphate phosphatase</fullName>
    </alternativeName>
</protein>
<comment type="catalytic activity">
    <reaction evidence="3">
        <text>di-trans,octa-cis-undecaprenyl diphosphate + H2O = di-trans,octa-cis-undecaprenyl phosphate + phosphate + H(+)</text>
        <dbReference type="Rhea" id="RHEA:28094"/>
        <dbReference type="ChEBI" id="CHEBI:15377"/>
        <dbReference type="ChEBI" id="CHEBI:15378"/>
        <dbReference type="ChEBI" id="CHEBI:43474"/>
        <dbReference type="ChEBI" id="CHEBI:58405"/>
        <dbReference type="ChEBI" id="CHEBI:60392"/>
        <dbReference type="EC" id="3.6.1.27"/>
    </reaction>
</comment>
<accession>A0A090BWK4</accession>
<dbReference type="KEGG" id="sbw:TGUWTKB_5350"/>
<dbReference type="Proteomes" id="UP000031627">
    <property type="component" value="Chromosome"/>
</dbReference>
<feature type="transmembrane region" description="Helical" evidence="4">
    <location>
        <begin position="53"/>
        <end position="74"/>
    </location>
</feature>
<keyword evidence="4" id="KW-1133">Transmembrane helix</keyword>
<proteinExistence type="predicted"/>
<feature type="transmembrane region" description="Helical" evidence="4">
    <location>
        <begin position="133"/>
        <end position="151"/>
    </location>
</feature>
<feature type="transmembrane region" description="Helical" evidence="4">
    <location>
        <begin position="188"/>
        <end position="209"/>
    </location>
</feature>
<feature type="transmembrane region" description="Helical" evidence="4">
    <location>
        <begin position="20"/>
        <end position="46"/>
    </location>
</feature>